<dbReference type="PANTHER" id="PTHR36734">
    <property type="entry name" value="YCF37-LIKE PROTEIN"/>
    <property type="match status" value="1"/>
</dbReference>
<accession>A0ABP1AC87</accession>
<protein>
    <submittedName>
        <fullName evidence="1">Uncharacterized protein</fullName>
    </submittedName>
</protein>
<dbReference type="PANTHER" id="PTHR36734:SF1">
    <property type="entry name" value="OS02G0815300 PROTEIN"/>
    <property type="match status" value="1"/>
</dbReference>
<keyword evidence="2" id="KW-1185">Reference proteome</keyword>
<sequence>MASAMATKLACASSALKNNFSCGDGNHNIIGRRCRRQLLQERSGCLLCVHAAASADGDGGVCENRDAVRSGKVLVSTSSSRRQALAFATFSAVSAVLISSQPAQARDVPLFGFRKVQKQVVDEVKELVKEGEAEAQAVTGAVSGMVKTAVADFSVPSSSSKASSSEGGGLSPALQAGVVAGAELVAVLVASTVVNGLVSPSK</sequence>
<dbReference type="EMBL" id="OZ023712">
    <property type="protein sequence ID" value="CAK9860125.1"/>
    <property type="molecule type" value="Genomic_DNA"/>
</dbReference>
<proteinExistence type="predicted"/>
<dbReference type="Proteomes" id="UP001497522">
    <property type="component" value="Chromosome 11"/>
</dbReference>
<evidence type="ECO:0000313" key="2">
    <source>
        <dbReference type="Proteomes" id="UP001497522"/>
    </source>
</evidence>
<name>A0ABP1AC87_9BRYO</name>
<organism evidence="1 2">
    <name type="scientific">Sphagnum jensenii</name>
    <dbReference type="NCBI Taxonomy" id="128206"/>
    <lineage>
        <taxon>Eukaryota</taxon>
        <taxon>Viridiplantae</taxon>
        <taxon>Streptophyta</taxon>
        <taxon>Embryophyta</taxon>
        <taxon>Bryophyta</taxon>
        <taxon>Sphagnophytina</taxon>
        <taxon>Sphagnopsida</taxon>
        <taxon>Sphagnales</taxon>
        <taxon>Sphagnaceae</taxon>
        <taxon>Sphagnum</taxon>
    </lineage>
</organism>
<gene>
    <name evidence="1" type="ORF">CSSPJE1EN2_LOCUS3120</name>
</gene>
<reference evidence="1" key="1">
    <citation type="submission" date="2024-03" db="EMBL/GenBank/DDBJ databases">
        <authorList>
            <consortium name="ELIXIR-Norway"/>
            <consortium name="Elixir Norway"/>
        </authorList>
    </citation>
    <scope>NUCLEOTIDE SEQUENCE</scope>
</reference>
<evidence type="ECO:0000313" key="1">
    <source>
        <dbReference type="EMBL" id="CAK9860125.1"/>
    </source>
</evidence>